<dbReference type="RefSeq" id="WP_009899490.1">
    <property type="nucleotide sequence ID" value="NZ_CP037850.1"/>
</dbReference>
<organism evidence="1 2">
    <name type="scientific">Clostridioides difficile</name>
    <name type="common">Peptoclostridium difficile</name>
    <dbReference type="NCBI Taxonomy" id="1496"/>
    <lineage>
        <taxon>Bacteria</taxon>
        <taxon>Bacillati</taxon>
        <taxon>Bacillota</taxon>
        <taxon>Clostridia</taxon>
        <taxon>Peptostreptococcales</taxon>
        <taxon>Peptostreptococcaceae</taxon>
        <taxon>Clostridioides</taxon>
    </lineage>
</organism>
<dbReference type="AlphaFoldDB" id="A0AAN6A670"/>
<name>A0AAN6A670_CLODI</name>
<sequence>MFYYNVNVIIEKLEQDVFLRSNELSQSEFDFLKNFIDFFDPHNKNEYIEISASKFLNIKKEFENDYKEHCKFIQNGNGLNNIKKIFEDISYNLSMWESILFDWE</sequence>
<reference evidence="1" key="1">
    <citation type="journal article" date="2018" name="Genome Biol.">
        <title>SKESA: strategic k-mer extension for scrupulous assemblies.</title>
        <authorList>
            <person name="Souvorov A."/>
            <person name="Agarwala R."/>
            <person name="Lipman D.J."/>
        </authorList>
    </citation>
    <scope>NUCLEOTIDE SEQUENCE</scope>
    <source>
        <strain evidence="1">HN1000</strain>
    </source>
</reference>
<dbReference type="Proteomes" id="UP000878956">
    <property type="component" value="Unassembled WGS sequence"/>
</dbReference>
<comment type="caution">
    <text evidence="1">The sequence shown here is derived from an EMBL/GenBank/DDBJ whole genome shotgun (WGS) entry which is preliminary data.</text>
</comment>
<dbReference type="EMBL" id="DAEPXK010000019">
    <property type="protein sequence ID" value="HBH1542566.1"/>
    <property type="molecule type" value="Genomic_DNA"/>
</dbReference>
<evidence type="ECO:0000313" key="2">
    <source>
        <dbReference type="Proteomes" id="UP000878956"/>
    </source>
</evidence>
<accession>A0AAN6A670</accession>
<protein>
    <submittedName>
        <fullName evidence="1">Uncharacterized protein</fullName>
    </submittedName>
</protein>
<evidence type="ECO:0000313" key="1">
    <source>
        <dbReference type="EMBL" id="HBH1542566.1"/>
    </source>
</evidence>
<proteinExistence type="predicted"/>
<reference evidence="1" key="2">
    <citation type="submission" date="2021-06" db="EMBL/GenBank/DDBJ databases">
        <authorList>
            <consortium name="NCBI Pathogen Detection Project"/>
        </authorList>
    </citation>
    <scope>NUCLEOTIDE SEQUENCE</scope>
    <source>
        <strain evidence="1">HN1000</strain>
    </source>
</reference>
<gene>
    <name evidence="1" type="ORF">KRM00_002052</name>
</gene>